<dbReference type="EMBL" id="KZ851914">
    <property type="protein sequence ID" value="RDH20443.1"/>
    <property type="molecule type" value="Genomic_DNA"/>
</dbReference>
<organism evidence="1 2">
    <name type="scientific">Aspergillus niger ATCC 13496</name>
    <dbReference type="NCBI Taxonomy" id="1353008"/>
    <lineage>
        <taxon>Eukaryota</taxon>
        <taxon>Fungi</taxon>
        <taxon>Dikarya</taxon>
        <taxon>Ascomycota</taxon>
        <taxon>Pezizomycotina</taxon>
        <taxon>Eurotiomycetes</taxon>
        <taxon>Eurotiomycetidae</taxon>
        <taxon>Eurotiales</taxon>
        <taxon>Aspergillaceae</taxon>
        <taxon>Aspergillus</taxon>
        <taxon>Aspergillus subgen. Circumdati</taxon>
    </lineage>
</organism>
<evidence type="ECO:0000313" key="2">
    <source>
        <dbReference type="Proteomes" id="UP000253845"/>
    </source>
</evidence>
<accession>A0A370BYB4</accession>
<dbReference type="VEuPathDB" id="FungiDB:M747DRAFT_36481"/>
<gene>
    <name evidence="1" type="ORF">M747DRAFT_36481</name>
</gene>
<dbReference type="Proteomes" id="UP000253845">
    <property type="component" value="Unassembled WGS sequence"/>
</dbReference>
<dbReference type="AlphaFoldDB" id="A0A370BYB4"/>
<name>A0A370BYB4_ASPNG</name>
<evidence type="ECO:0000313" key="1">
    <source>
        <dbReference type="EMBL" id="RDH20443.1"/>
    </source>
</evidence>
<sequence length="126" mass="13401">MTGSAPSPPSTPIGPSAMGGAIARSFLFPRAFPPSLRFTTLLCFLNCLHLLADRAPSLCQLRIAKSCSSTLCPSLAVFPATSLFPTGSALPSPRLHHFLESLSPQRSLLSLSRALDQLPRSLEAKI</sequence>
<proteinExistence type="predicted"/>
<reference evidence="1 2" key="1">
    <citation type="submission" date="2018-07" db="EMBL/GenBank/DDBJ databases">
        <title>Section-level genome sequencing of Aspergillus section Nigri to investigate inter- and intra-species variation.</title>
        <authorList>
            <consortium name="DOE Joint Genome Institute"/>
            <person name="Vesth T.C."/>
            <person name="Nybo J.L."/>
            <person name="Theobald S."/>
            <person name="Frisvad J.C."/>
            <person name="Larsen T.O."/>
            <person name="Nielsen K.F."/>
            <person name="Hoof J.B."/>
            <person name="Brandl J."/>
            <person name="Salamov A."/>
            <person name="Riley R."/>
            <person name="Gladden J.M."/>
            <person name="Phatale P."/>
            <person name="Nielsen M.T."/>
            <person name="Lyhne E.K."/>
            <person name="Kogle M.E."/>
            <person name="Strasser K."/>
            <person name="McDonnell E."/>
            <person name="Barry K."/>
            <person name="Clum A."/>
            <person name="Chen C."/>
            <person name="Nolan M."/>
            <person name="Sandor L."/>
            <person name="Kuo A."/>
            <person name="Lipzen A."/>
            <person name="Hainaut M."/>
            <person name="Drula E."/>
            <person name="Tsang A."/>
            <person name="Magnuson J.K."/>
            <person name="Henrissat B."/>
            <person name="Wiebenga A."/>
            <person name="Simmons B.A."/>
            <person name="Makela M.R."/>
            <person name="De vries R.P."/>
            <person name="Grigoriev I.V."/>
            <person name="Mortensen U.H."/>
            <person name="Baker S.E."/>
            <person name="Andersen M.R."/>
        </authorList>
    </citation>
    <scope>NUCLEOTIDE SEQUENCE [LARGE SCALE GENOMIC DNA]</scope>
    <source>
        <strain evidence="1 2">ATCC 13496</strain>
    </source>
</reference>
<protein>
    <submittedName>
        <fullName evidence="1">Uncharacterized protein</fullName>
    </submittedName>
</protein>